<organism evidence="9">
    <name type="scientific">Acidithiobacillus sulfuriphilus</name>
    <dbReference type="NCBI Taxonomy" id="1867749"/>
    <lineage>
        <taxon>Bacteria</taxon>
        <taxon>Pseudomonadati</taxon>
        <taxon>Pseudomonadota</taxon>
        <taxon>Acidithiobacillia</taxon>
        <taxon>Acidithiobacillales</taxon>
        <taxon>Acidithiobacillaceae</taxon>
        <taxon>Acidithiobacillus</taxon>
    </lineage>
</organism>
<comment type="function">
    <text evidence="8">Catalyzes the condensation of pantoate with beta-alanine in an ATP-dependent reaction via a pantoyl-adenylate intermediate.</text>
</comment>
<dbReference type="AlphaFoldDB" id="A0A3M8RGN7"/>
<dbReference type="NCBIfam" id="TIGR00018">
    <property type="entry name" value="panC"/>
    <property type="match status" value="1"/>
</dbReference>
<comment type="miscellaneous">
    <text evidence="8">The reaction proceeds by a bi uni uni bi ping pong mechanism.</text>
</comment>
<dbReference type="SUPFAM" id="SSF52374">
    <property type="entry name" value="Nucleotidylyl transferase"/>
    <property type="match status" value="1"/>
</dbReference>
<dbReference type="RefSeq" id="WP_123102434.1">
    <property type="nucleotide sequence ID" value="NZ_CP127527.1"/>
</dbReference>
<evidence type="ECO:0000256" key="4">
    <source>
        <dbReference type="ARBA" id="ARBA00022655"/>
    </source>
</evidence>
<evidence type="ECO:0000256" key="6">
    <source>
        <dbReference type="ARBA" id="ARBA00022840"/>
    </source>
</evidence>
<dbReference type="PANTHER" id="PTHR21299:SF1">
    <property type="entry name" value="PANTOATE--BETA-ALANINE LIGASE"/>
    <property type="match status" value="1"/>
</dbReference>
<gene>
    <name evidence="8" type="primary">panC</name>
    <name evidence="9" type="ORF">EC580_04065</name>
</gene>
<dbReference type="CDD" id="cd00560">
    <property type="entry name" value="PanC"/>
    <property type="match status" value="1"/>
</dbReference>
<feature type="binding site" evidence="8">
    <location>
        <position position="58"/>
    </location>
    <ligand>
        <name>(R)-pantoate</name>
        <dbReference type="ChEBI" id="CHEBI:15980"/>
    </ligand>
</feature>
<dbReference type="GO" id="GO:0005829">
    <property type="term" value="C:cytosol"/>
    <property type="evidence" value="ECO:0007669"/>
    <property type="project" value="TreeGrafter"/>
</dbReference>
<feature type="binding site" evidence="8">
    <location>
        <begin position="184"/>
        <end position="187"/>
    </location>
    <ligand>
        <name>ATP</name>
        <dbReference type="ChEBI" id="CHEBI:30616"/>
    </ligand>
</feature>
<dbReference type="Gene3D" id="3.30.1300.10">
    <property type="entry name" value="Pantoate-beta-alanine ligase, C-terminal domain"/>
    <property type="match status" value="1"/>
</dbReference>
<dbReference type="GO" id="GO:0004592">
    <property type="term" value="F:pantoate-beta-alanine ligase activity"/>
    <property type="evidence" value="ECO:0007669"/>
    <property type="project" value="UniProtKB-UniRule"/>
</dbReference>
<accession>A0A3M8RGN7</accession>
<dbReference type="Pfam" id="PF02569">
    <property type="entry name" value="Pantoate_ligase"/>
    <property type="match status" value="1"/>
</dbReference>
<feature type="binding site" evidence="8">
    <location>
        <position position="153"/>
    </location>
    <ligand>
        <name>(R)-pantoate</name>
        <dbReference type="ChEBI" id="CHEBI:15980"/>
    </ligand>
</feature>
<dbReference type="InterPro" id="IPR014729">
    <property type="entry name" value="Rossmann-like_a/b/a_fold"/>
</dbReference>
<dbReference type="GO" id="GO:0015940">
    <property type="term" value="P:pantothenate biosynthetic process"/>
    <property type="evidence" value="ECO:0007669"/>
    <property type="project" value="UniProtKB-UniRule"/>
</dbReference>
<dbReference type="PANTHER" id="PTHR21299">
    <property type="entry name" value="CYTIDYLATE KINASE/PANTOATE-BETA-ALANINE LIGASE"/>
    <property type="match status" value="1"/>
</dbReference>
<name>A0A3M8RGN7_9PROT</name>
<dbReference type="HAMAP" id="MF_00158">
    <property type="entry name" value="PanC"/>
    <property type="match status" value="1"/>
</dbReference>
<evidence type="ECO:0000256" key="2">
    <source>
        <dbReference type="ARBA" id="ARBA00009256"/>
    </source>
</evidence>
<dbReference type="Gene3D" id="3.40.50.620">
    <property type="entry name" value="HUPs"/>
    <property type="match status" value="1"/>
</dbReference>
<sequence length="280" mass="31022">MAIFKEIAGLRHWRQALKGTLALVPTMGNLHAGHLALVRLAATRADHVLVSIYVNPLQFGPGEDFDRYPRNLGSDLQLLGEAGCQNVFAPDDNVMYPYGRQDLAIVLPPRSLSSVLCGRSRPGHFAGVSTVLSKLLHMVAPEVLVLGEKDYQQLRVVQRLLEDCNFAVQLLPAPIQREADGLAYSSRNQYLSTEERRIAPLLFQHLQELVRRSKESDADPALLAQATRASLELAGFVVEYLELRDGTSLQSLPRARPGARWFAAARLGRTRLIDNLAIDL</sequence>
<keyword evidence="6 8" id="KW-0067">ATP-binding</keyword>
<protein>
    <recommendedName>
        <fullName evidence="8">Pantothenate synthetase</fullName>
        <shortName evidence="8">PS</shortName>
        <ecNumber evidence="8">6.3.2.1</ecNumber>
    </recommendedName>
    <alternativeName>
        <fullName evidence="8">Pantoate--beta-alanine ligase</fullName>
    </alternativeName>
    <alternativeName>
        <fullName evidence="8">Pantoate-activating enzyme</fullName>
    </alternativeName>
</protein>
<evidence type="ECO:0000256" key="5">
    <source>
        <dbReference type="ARBA" id="ARBA00022741"/>
    </source>
</evidence>
<dbReference type="InterPro" id="IPR042176">
    <property type="entry name" value="Pantoate_ligase_C"/>
</dbReference>
<comment type="similarity">
    <text evidence="2 8">Belongs to the pantothenate synthetase family.</text>
</comment>
<comment type="caution">
    <text evidence="8">Lacks conserved residue(s) required for the propagation of feature annotation.</text>
</comment>
<feature type="active site" description="Proton donor" evidence="8">
    <location>
        <position position="34"/>
    </location>
</feature>
<keyword evidence="3 8" id="KW-0436">Ligase</keyword>
<dbReference type="GO" id="GO:0005524">
    <property type="term" value="F:ATP binding"/>
    <property type="evidence" value="ECO:0007669"/>
    <property type="project" value="UniProtKB-KW"/>
</dbReference>
<feature type="binding site" evidence="8">
    <location>
        <position position="58"/>
    </location>
    <ligand>
        <name>beta-alanine</name>
        <dbReference type="ChEBI" id="CHEBI:57966"/>
    </ligand>
</feature>
<reference evidence="9" key="1">
    <citation type="submission" date="2018-10" db="EMBL/GenBank/DDBJ databases">
        <title>Acidithiobacillus sulfuriphilus sp. nov.: an extremely acidophilic sulfur-oxidizing chemolithotroph isolated from a neutral pH environment.</title>
        <authorList>
            <person name="Falagan C."/>
            <person name="Moya-Beltran A."/>
            <person name="Quatrini R."/>
            <person name="Johnson D.B."/>
        </authorList>
    </citation>
    <scope>NUCLEOTIDE SEQUENCE [LARGE SCALE GENOMIC DNA]</scope>
    <source>
        <strain evidence="9">CJ-2</strain>
    </source>
</reference>
<dbReference type="InterPro" id="IPR003721">
    <property type="entry name" value="Pantoate_ligase"/>
</dbReference>
<evidence type="ECO:0000256" key="3">
    <source>
        <dbReference type="ARBA" id="ARBA00022598"/>
    </source>
</evidence>
<evidence type="ECO:0000313" key="9">
    <source>
        <dbReference type="EMBL" id="RNF67636.1"/>
    </source>
</evidence>
<dbReference type="EMBL" id="RIZI01000133">
    <property type="protein sequence ID" value="RNF67636.1"/>
    <property type="molecule type" value="Genomic_DNA"/>
</dbReference>
<keyword evidence="5 8" id="KW-0547">Nucleotide-binding</keyword>
<comment type="pathway">
    <text evidence="1 8">Cofactor biosynthesis; (R)-pantothenate biosynthesis; (R)-pantothenate from (R)-pantoate and beta-alanine: step 1/1.</text>
</comment>
<dbReference type="EC" id="6.3.2.1" evidence="8"/>
<comment type="catalytic activity">
    <reaction evidence="7 8">
        <text>(R)-pantoate + beta-alanine + ATP = (R)-pantothenate + AMP + diphosphate + H(+)</text>
        <dbReference type="Rhea" id="RHEA:10912"/>
        <dbReference type="ChEBI" id="CHEBI:15378"/>
        <dbReference type="ChEBI" id="CHEBI:15980"/>
        <dbReference type="ChEBI" id="CHEBI:29032"/>
        <dbReference type="ChEBI" id="CHEBI:30616"/>
        <dbReference type="ChEBI" id="CHEBI:33019"/>
        <dbReference type="ChEBI" id="CHEBI:57966"/>
        <dbReference type="ChEBI" id="CHEBI:456215"/>
        <dbReference type="EC" id="6.3.2.1"/>
    </reaction>
</comment>
<feature type="binding site" evidence="8">
    <location>
        <begin position="147"/>
        <end position="150"/>
    </location>
    <ligand>
        <name>ATP</name>
        <dbReference type="ChEBI" id="CHEBI:30616"/>
    </ligand>
</feature>
<proteinExistence type="inferred from homology"/>
<evidence type="ECO:0000256" key="1">
    <source>
        <dbReference type="ARBA" id="ARBA00004990"/>
    </source>
</evidence>
<comment type="caution">
    <text evidence="9">The sequence shown here is derived from an EMBL/GenBank/DDBJ whole genome shotgun (WGS) entry which is preliminary data.</text>
</comment>
<keyword evidence="4 8" id="KW-0566">Pantothenate biosynthesis</keyword>
<dbReference type="UniPathway" id="UPA00028">
    <property type="reaction ID" value="UER00005"/>
</dbReference>
<comment type="subcellular location">
    <subcellularLocation>
        <location evidence="8">Cytoplasm</location>
    </subcellularLocation>
</comment>
<keyword evidence="8" id="KW-0963">Cytoplasm</keyword>
<feature type="binding site" evidence="8">
    <location>
        <begin position="27"/>
        <end position="34"/>
    </location>
    <ligand>
        <name>ATP</name>
        <dbReference type="ChEBI" id="CHEBI:30616"/>
    </ligand>
</feature>
<dbReference type="OrthoDB" id="5290636at2"/>
<comment type="subunit">
    <text evidence="8">Homodimer.</text>
</comment>
<evidence type="ECO:0000256" key="7">
    <source>
        <dbReference type="ARBA" id="ARBA00048258"/>
    </source>
</evidence>
<evidence type="ECO:0000256" key="8">
    <source>
        <dbReference type="HAMAP-Rule" id="MF_00158"/>
    </source>
</evidence>